<organism evidence="1 2">
    <name type="scientific">Teredinibacter turnerae (strain ATCC 39867 / T7901)</name>
    <dbReference type="NCBI Taxonomy" id="377629"/>
    <lineage>
        <taxon>Bacteria</taxon>
        <taxon>Pseudomonadati</taxon>
        <taxon>Pseudomonadota</taxon>
        <taxon>Gammaproteobacteria</taxon>
        <taxon>Cellvibrionales</taxon>
        <taxon>Cellvibrionaceae</taxon>
        <taxon>Teredinibacter</taxon>
    </lineage>
</organism>
<sequence>MSVISSAHFSLIRARKELQKSFREEDWDALRDWDRKLGDCLSHALDDPQRDTSALVNEMESVLKLYAEIVAQLPEQASAEAKILRAVPRPKRVQVDDA</sequence>
<reference evidence="1 2" key="1">
    <citation type="journal article" date="2009" name="PLoS ONE">
        <title>The complete genome of Teredinibacter turnerae T7901: an intracellular endosymbiont of marine wood-boring bivalves (shipworms).</title>
        <authorList>
            <person name="Yang J.C."/>
            <person name="Madupu R."/>
            <person name="Durkin A.S."/>
            <person name="Ekborg N.A."/>
            <person name="Pedamallu C.S."/>
            <person name="Hostetler J.B."/>
            <person name="Radune D."/>
            <person name="Toms B.S."/>
            <person name="Henrissat B."/>
            <person name="Coutinho P.M."/>
            <person name="Schwarz S."/>
            <person name="Field L."/>
            <person name="Trindade-Silva A.E."/>
            <person name="Soares C.A.G."/>
            <person name="Elshahawi S."/>
            <person name="Hanora A."/>
            <person name="Schmidt E.W."/>
            <person name="Haygood M.G."/>
            <person name="Posfai J."/>
            <person name="Benner J."/>
            <person name="Madinger C."/>
            <person name="Nove J."/>
            <person name="Anton B."/>
            <person name="Chaudhary K."/>
            <person name="Foster J."/>
            <person name="Holman A."/>
            <person name="Kumar S."/>
            <person name="Lessard P.A."/>
            <person name="Luyten Y.A."/>
            <person name="Slatko B."/>
            <person name="Wood N."/>
            <person name="Wu B."/>
            <person name="Teplitski M."/>
            <person name="Mougous J.D."/>
            <person name="Ward N."/>
            <person name="Eisen J.A."/>
            <person name="Badger J.H."/>
            <person name="Distel D.L."/>
        </authorList>
    </citation>
    <scope>NUCLEOTIDE SEQUENCE [LARGE SCALE GENOMIC DNA]</scope>
    <source>
        <strain evidence="2">ATCC 39867 / T7901</strain>
    </source>
</reference>
<dbReference type="OrthoDB" id="5705369at2"/>
<evidence type="ECO:0000313" key="2">
    <source>
        <dbReference type="Proteomes" id="UP000009080"/>
    </source>
</evidence>
<name>C5BRZ7_TERTT</name>
<dbReference type="AlphaFoldDB" id="C5BRZ7"/>
<proteinExistence type="predicted"/>
<keyword evidence="2" id="KW-1185">Reference proteome</keyword>
<dbReference type="HOGENOM" id="CLU_182366_0_0_6"/>
<evidence type="ECO:0000313" key="1">
    <source>
        <dbReference type="EMBL" id="ACR13514.1"/>
    </source>
</evidence>
<dbReference type="eggNOG" id="ENOG5033KF8">
    <property type="taxonomic scope" value="Bacteria"/>
</dbReference>
<dbReference type="KEGG" id="ttu:TERTU_1320"/>
<dbReference type="RefSeq" id="WP_015819628.1">
    <property type="nucleotide sequence ID" value="NC_012997.1"/>
</dbReference>
<gene>
    <name evidence="1" type="ordered locus">TERTU_1320</name>
</gene>
<protein>
    <submittedName>
        <fullName evidence="1">Tryptophanyl-tRNA synthetase, class Ib</fullName>
    </submittedName>
</protein>
<dbReference type="Proteomes" id="UP000009080">
    <property type="component" value="Chromosome"/>
</dbReference>
<dbReference type="GO" id="GO:0004812">
    <property type="term" value="F:aminoacyl-tRNA ligase activity"/>
    <property type="evidence" value="ECO:0007669"/>
    <property type="project" value="UniProtKB-KW"/>
</dbReference>
<accession>C5BRZ7</accession>
<dbReference type="EMBL" id="CP001614">
    <property type="protein sequence ID" value="ACR13514.1"/>
    <property type="molecule type" value="Genomic_DNA"/>
</dbReference>